<dbReference type="AlphaFoldDB" id="A0A7L4WP04"/>
<protein>
    <submittedName>
        <fullName evidence="2">Cyclase</fullName>
    </submittedName>
</protein>
<dbReference type="Gene3D" id="3.10.450.50">
    <property type="match status" value="1"/>
</dbReference>
<dbReference type="SUPFAM" id="SSF54427">
    <property type="entry name" value="NTF2-like"/>
    <property type="match status" value="1"/>
</dbReference>
<feature type="domain" description="SnoaL-like" evidence="1">
    <location>
        <begin position="15"/>
        <end position="139"/>
    </location>
</feature>
<name>A0A7L4WP04_9ACTN</name>
<evidence type="ECO:0000259" key="1">
    <source>
        <dbReference type="Pfam" id="PF13577"/>
    </source>
</evidence>
<organism evidence="2">
    <name type="scientific">Streptomyces sp. FXJ8.102</name>
    <dbReference type="NCBI Taxonomy" id="1581323"/>
    <lineage>
        <taxon>Bacteria</taxon>
        <taxon>Bacillati</taxon>
        <taxon>Actinomycetota</taxon>
        <taxon>Actinomycetes</taxon>
        <taxon>Kitasatosporales</taxon>
        <taxon>Streptomycetaceae</taxon>
        <taxon>Streptomyces</taxon>
    </lineage>
</organism>
<accession>A0A7L4WP04</accession>
<dbReference type="CDD" id="cd00531">
    <property type="entry name" value="NTF2_like"/>
    <property type="match status" value="1"/>
</dbReference>
<dbReference type="EMBL" id="MN158712">
    <property type="protein sequence ID" value="QFS19038.1"/>
    <property type="molecule type" value="Genomic_DNA"/>
</dbReference>
<reference evidence="2" key="1">
    <citation type="submission" date="2019-07" db="EMBL/GenBank/DDBJ databases">
        <authorList>
            <person name="Zhang Q."/>
            <person name="Ren J."/>
            <person name="Wang W."/>
            <person name="Zhai J."/>
            <person name="Yang J."/>
            <person name="Liu N."/>
            <person name="Huang Y."/>
            <person name="Pan G."/>
            <person name="Chen Y."/>
            <person name="Fan K."/>
        </authorList>
    </citation>
    <scope>NUCLEOTIDE SEQUENCE</scope>
    <source>
        <strain evidence="2">FXJ8.102</strain>
    </source>
</reference>
<gene>
    <name evidence="2" type="primary">plqS</name>
</gene>
<dbReference type="Pfam" id="PF13577">
    <property type="entry name" value="SnoaL_4"/>
    <property type="match status" value="1"/>
</dbReference>
<dbReference type="InterPro" id="IPR037401">
    <property type="entry name" value="SnoaL-like"/>
</dbReference>
<sequence length="146" mass="16692">MSGPLKISNPVDGETYSRITQFYAHQMQLLDERAAEEWADGFTEDGVFAQNVKPEPWTGRAVIAERMRAGMDRLAKKDVQRRHWFGMVATERQDAETVLTRYYAMVFETPRGGRAATYLSTTGEDVLVLQDGQWRVKHRLITHDGT</sequence>
<proteinExistence type="predicted"/>
<evidence type="ECO:0000313" key="2">
    <source>
        <dbReference type="EMBL" id="QFS19038.1"/>
    </source>
</evidence>
<dbReference type="InterPro" id="IPR032710">
    <property type="entry name" value="NTF2-like_dom_sf"/>
</dbReference>